<evidence type="ECO:0000256" key="1">
    <source>
        <dbReference type="SAM" id="MobiDB-lite"/>
    </source>
</evidence>
<organism evidence="3 4">
    <name type="scientific">Gigaspora margarita</name>
    <dbReference type="NCBI Taxonomy" id="4874"/>
    <lineage>
        <taxon>Eukaryota</taxon>
        <taxon>Fungi</taxon>
        <taxon>Fungi incertae sedis</taxon>
        <taxon>Mucoromycota</taxon>
        <taxon>Glomeromycotina</taxon>
        <taxon>Glomeromycetes</taxon>
        <taxon>Diversisporales</taxon>
        <taxon>Gigasporaceae</taxon>
        <taxon>Gigaspora</taxon>
    </lineage>
</organism>
<feature type="domain" description="Arrestin-like N-terminal" evidence="2">
    <location>
        <begin position="74"/>
        <end position="182"/>
    </location>
</feature>
<dbReference type="Pfam" id="PF00339">
    <property type="entry name" value="Arrestin_N"/>
    <property type="match status" value="1"/>
</dbReference>
<dbReference type="EMBL" id="CAJVQB010015570">
    <property type="protein sequence ID" value="CAG8775296.1"/>
    <property type="molecule type" value="Genomic_DNA"/>
</dbReference>
<keyword evidence="4" id="KW-1185">Reference proteome</keyword>
<accession>A0ABN7VIN0</accession>
<dbReference type="SUPFAM" id="SSF81296">
    <property type="entry name" value="E set domains"/>
    <property type="match status" value="1"/>
</dbReference>
<dbReference type="Proteomes" id="UP000789901">
    <property type="component" value="Unassembled WGS sequence"/>
</dbReference>
<evidence type="ECO:0000259" key="2">
    <source>
        <dbReference type="Pfam" id="PF00339"/>
    </source>
</evidence>
<feature type="non-terminal residue" evidence="3">
    <location>
        <position position="1"/>
    </location>
</feature>
<sequence>LPKTILPKLLDQPERLLHKLGIKLCAPIAFEERIPKKADYRDKEQMCGIQSSSIHHPHIGALYLPSGTTSSLAIKGNIQINLSAPLKVTQVVVKLHGFAQSNNSQKAATRNLTTKDLIKQKLTVVNITKTFNPGETLLPFAISLKAPVNLPASVEGKHAAIRYVLTAELTRASPHAIYKTSKNVILRKNALTNGVNIDEKVIYEDEREGLLKYKVFVPKYMAVKDDAGEEGNADENTPEEPRGVIKIEATFESLDNAGVKEVKVEAFEYEMYNFAKFGAAAGSAPTSSASKSSTPVKKTATPTSKAGAKIPAFSNVSIPNPHHTTPLLSPPLTIPISSDDSGPVSFEIPIHHRMKPDSNVSFLEIKHEIIMTIRFDKFMLTPLKLEVPIIVITNLSKD</sequence>
<dbReference type="InterPro" id="IPR014756">
    <property type="entry name" value="Ig_E-set"/>
</dbReference>
<protein>
    <submittedName>
        <fullName evidence="3">14516_t:CDS:1</fullName>
    </submittedName>
</protein>
<evidence type="ECO:0000313" key="4">
    <source>
        <dbReference type="Proteomes" id="UP000789901"/>
    </source>
</evidence>
<name>A0ABN7VIN0_GIGMA</name>
<dbReference type="InterPro" id="IPR011021">
    <property type="entry name" value="Arrestin-like_N"/>
</dbReference>
<feature type="region of interest" description="Disordered" evidence="1">
    <location>
        <begin position="284"/>
        <end position="304"/>
    </location>
</feature>
<reference evidence="3 4" key="1">
    <citation type="submission" date="2021-06" db="EMBL/GenBank/DDBJ databases">
        <authorList>
            <person name="Kallberg Y."/>
            <person name="Tangrot J."/>
            <person name="Rosling A."/>
        </authorList>
    </citation>
    <scope>NUCLEOTIDE SEQUENCE [LARGE SCALE GENOMIC DNA]</scope>
    <source>
        <strain evidence="3 4">120-4 pot B 10/14</strain>
    </source>
</reference>
<proteinExistence type="predicted"/>
<dbReference type="Gene3D" id="2.60.40.640">
    <property type="match status" value="1"/>
</dbReference>
<dbReference type="InterPro" id="IPR014752">
    <property type="entry name" value="Arrestin-like_C"/>
</dbReference>
<comment type="caution">
    <text evidence="3">The sequence shown here is derived from an EMBL/GenBank/DDBJ whole genome shotgun (WGS) entry which is preliminary data.</text>
</comment>
<evidence type="ECO:0000313" key="3">
    <source>
        <dbReference type="EMBL" id="CAG8775296.1"/>
    </source>
</evidence>
<gene>
    <name evidence="3" type="ORF">GMARGA_LOCUS19003</name>
</gene>